<feature type="transmembrane region" description="Helical" evidence="16">
    <location>
        <begin position="273"/>
        <end position="293"/>
    </location>
</feature>
<dbReference type="InterPro" id="IPR008250">
    <property type="entry name" value="ATPase_P-typ_transduc_dom_A_sf"/>
</dbReference>
<keyword evidence="11 16" id="KW-0472">Membrane</keyword>
<keyword evidence="9 16" id="KW-1278">Translocase</keyword>
<dbReference type="Proteomes" id="UP001152797">
    <property type="component" value="Unassembled WGS sequence"/>
</dbReference>
<comment type="cofactor">
    <cofactor evidence="15">
        <name>Mg(2+)</name>
        <dbReference type="ChEBI" id="CHEBI:18420"/>
    </cofactor>
</comment>
<keyword evidence="21" id="KW-1185">Reference proteome</keyword>
<dbReference type="InterPro" id="IPR036412">
    <property type="entry name" value="HAD-like_sf"/>
</dbReference>
<comment type="similarity">
    <text evidence="2 16">Belongs to the cation transport ATPase (P-type) (TC 3.A.3) family. Type IV subfamily.</text>
</comment>
<dbReference type="Gene3D" id="3.40.50.1000">
    <property type="entry name" value="HAD superfamily/HAD-like"/>
    <property type="match status" value="1"/>
</dbReference>
<dbReference type="GO" id="GO:0005886">
    <property type="term" value="C:plasma membrane"/>
    <property type="evidence" value="ECO:0007669"/>
    <property type="project" value="TreeGrafter"/>
</dbReference>
<dbReference type="Pfam" id="PF13246">
    <property type="entry name" value="Cation_ATPase"/>
    <property type="match status" value="1"/>
</dbReference>
<reference evidence="19" key="1">
    <citation type="submission" date="2022-10" db="EMBL/GenBank/DDBJ databases">
        <authorList>
            <person name="Chen Y."/>
            <person name="Dougan E. K."/>
            <person name="Chan C."/>
            <person name="Rhodes N."/>
            <person name="Thang M."/>
        </authorList>
    </citation>
    <scope>NUCLEOTIDE SEQUENCE</scope>
</reference>
<sequence>MGDRRICLNRGRLEDLEEDFCSNEVKTSKYTWFTFLPKNLFEQLHKFGNVYFLFISIVMYLGETTPLYVGTIRAFSTLGLLVMMMAVTAAVALYDDIQRKNADLQINMSDAIVMEGERQVKKKFKDLQVGDILLVTKDHEFPADTVPLMCSGEGGNCYVSTANLDGETNLKLKTAPQLTQTALTSGGGLGRVRVEINAEKPNGNIHDFNGNLSVDKKMASLGPKQLLMRGTVLRNTDRCLCVIVYTGNDTRMVKNSRPAPMKQSNLDRTTNRAMLIVLCAQTLISFVCSLLHIQFKPKHHWYLEEEYIVLPEWLGWWLTFFTLFSNLMPISLYPTVEFCNAFQCRAIRQDFKMKYTFPDGEEFQACTRSTNLSQELGQVGYVFSDKTGTLTQNDMVLRRLSIGGKKYGTFLSEAPKMQDKVEVQSLLEDGFNGGKQLEADRASSPSIDRFLEILAVSHTVMATSKDGELIYEAESPDEYALVKAAANAGWEFKSRRGTDLTVSVLHAASQKAQDSTYTVLATNAFNSARKRMSVLVKKGSEYLLLVKGADNVMLERAAQRNQTTLEAHLKEFSEEGLRTLVIGCRSLSAEEANSWLARYQEAQKATSDRDEKLANMAEIVEKSLELVGATAIEDKLQDGVPDTIEQIRKAGIKLWVLTGDKLETAKNIGFSTKVLTTDMDIQILDDELGTDLDSVEASWDCHNSDDEEEEEEVLRGRGLLVTGKILSHIWSTDGDYKRKQFQRVSTSCAVLIACRVSPLQKAELVEFIRNTVEPSPVTLAIGDGANDVPMIQAAQVGIGIAGREGRQAVNNSDFAIAQFRFLERLLLLHGRWNYRRACMFTLFTFWRNMVQVLLIVLYTLISGYSGTSLFEDWIRLTFNGVCTMPILPPGCIDEDFEEDEILRHPDQYQVGPNSEDLNARRVVMTITVAILHALVIVVITLFAFPALECSGSGDYYTFGTICYTCLILDVNYRAYFLSNKNSRYYTMLTAVVSFGMYSFYLVVYTVWQWLCDKLTPNMYHVPAHMVTKSAYFYICIFVVPFTAFVYDTFFHWLYHRIISPDRVDRLQIELEEAKDERQGQGHLDCRLTSDTSDTEMGSGSEAEGLMMECGRRDFEPVECRIACPCLDWPYHKKVFGLAMLGWIVLWCIAAVCLWESQSKKQLRIVYDERYLNGLHGSSWMEDLFLTYPLGTRPEEIINATDPLDYKEGLLANRAHRERIIMKVVTMPFDIVNPLLIYTVGPIYQNYNYYMKSEVYEELYGREVPPGKRESRCPERVRIRDGKELVPCGLKAQSLFNDSFEVENLHINSEDVAWHSDVRRYGNSSDYPAPEKEWLYEVFPETVPEAMNVKDGDFVNWMRPSAVPRVWNKIGTLDDTTLKKGQDYTFRIHSRFNVDDIPGGFKALVVTEYNWFGARHDGFANAMLVGGFVCAVMGFLVPCLYYCNKES</sequence>
<feature type="transmembrane region" description="Helical" evidence="16">
    <location>
        <begin position="1134"/>
        <end position="1154"/>
    </location>
</feature>
<dbReference type="PRINTS" id="PR00119">
    <property type="entry name" value="CATATPASE"/>
</dbReference>
<evidence type="ECO:0000256" key="7">
    <source>
        <dbReference type="ARBA" id="ARBA00022840"/>
    </source>
</evidence>
<dbReference type="EMBL" id="CAMXCT020002387">
    <property type="protein sequence ID" value="CAL1151222.1"/>
    <property type="molecule type" value="Genomic_DNA"/>
</dbReference>
<dbReference type="Pfam" id="PF03381">
    <property type="entry name" value="CDC50"/>
    <property type="match status" value="1"/>
</dbReference>
<feature type="binding site" evidence="14">
    <location>
        <position position="660"/>
    </location>
    <ligand>
        <name>ATP</name>
        <dbReference type="ChEBI" id="CHEBI:30616"/>
    </ligand>
</feature>
<feature type="binding site" evidence="14">
    <location>
        <position position="658"/>
    </location>
    <ligand>
        <name>ATP</name>
        <dbReference type="ChEBI" id="CHEBI:30616"/>
    </ligand>
</feature>
<dbReference type="SFLD" id="SFLDG00002">
    <property type="entry name" value="C1.7:_P-type_atpase_like"/>
    <property type="match status" value="1"/>
</dbReference>
<dbReference type="InterPro" id="IPR023299">
    <property type="entry name" value="ATPase_P-typ_cyto_dom_N"/>
</dbReference>
<name>A0A9P1CSN8_9DINO</name>
<dbReference type="GO" id="GO:0016887">
    <property type="term" value="F:ATP hydrolysis activity"/>
    <property type="evidence" value="ECO:0007669"/>
    <property type="project" value="InterPro"/>
</dbReference>
<evidence type="ECO:0000313" key="19">
    <source>
        <dbReference type="EMBL" id="CAI3997847.1"/>
    </source>
</evidence>
<dbReference type="PROSITE" id="PS00154">
    <property type="entry name" value="ATPASE_E1_E2"/>
    <property type="match status" value="1"/>
</dbReference>
<feature type="binding site" evidence="14">
    <location>
        <position position="478"/>
    </location>
    <ligand>
        <name>ATP</name>
        <dbReference type="ChEBI" id="CHEBI:30616"/>
    </ligand>
</feature>
<feature type="binding site" evidence="14">
    <location>
        <position position="659"/>
    </location>
    <ligand>
        <name>ATP</name>
        <dbReference type="ChEBI" id="CHEBI:30616"/>
    </ligand>
</feature>
<dbReference type="SFLD" id="SFLDS00003">
    <property type="entry name" value="Haloacid_Dehalogenase"/>
    <property type="match status" value="1"/>
</dbReference>
<feature type="binding site" evidence="14">
    <location>
        <position position="547"/>
    </location>
    <ligand>
        <name>ATP</name>
        <dbReference type="ChEBI" id="CHEBI:30616"/>
    </ligand>
</feature>
<dbReference type="InterPro" id="IPR006539">
    <property type="entry name" value="P-type_ATPase_IV"/>
</dbReference>
<dbReference type="PANTHER" id="PTHR24092:SF218">
    <property type="entry name" value="PHOSPHOLIPID-TRANSPORTING ATPASE"/>
    <property type="match status" value="1"/>
</dbReference>
<organism evidence="19">
    <name type="scientific">Cladocopium goreaui</name>
    <dbReference type="NCBI Taxonomy" id="2562237"/>
    <lineage>
        <taxon>Eukaryota</taxon>
        <taxon>Sar</taxon>
        <taxon>Alveolata</taxon>
        <taxon>Dinophyceae</taxon>
        <taxon>Suessiales</taxon>
        <taxon>Symbiodiniaceae</taxon>
        <taxon>Cladocopium</taxon>
    </lineage>
</organism>
<evidence type="ECO:0000256" key="3">
    <source>
        <dbReference type="ARBA" id="ARBA00009457"/>
    </source>
</evidence>
<dbReference type="Pfam" id="PF16212">
    <property type="entry name" value="PhoLip_ATPase_C"/>
    <property type="match status" value="1"/>
</dbReference>
<feature type="binding site" evidence="14">
    <location>
        <position position="786"/>
    </location>
    <ligand>
        <name>ATP</name>
        <dbReference type="ChEBI" id="CHEBI:30616"/>
    </ligand>
</feature>
<dbReference type="GO" id="GO:0045332">
    <property type="term" value="P:phospholipid translocation"/>
    <property type="evidence" value="ECO:0007669"/>
    <property type="project" value="TreeGrafter"/>
</dbReference>
<dbReference type="InterPro" id="IPR018303">
    <property type="entry name" value="ATPase_P-typ_P_site"/>
</dbReference>
<evidence type="ECO:0000259" key="18">
    <source>
        <dbReference type="Pfam" id="PF16212"/>
    </source>
</evidence>
<feature type="transmembrane region" description="Helical" evidence="16">
    <location>
        <begin position="1418"/>
        <end position="1442"/>
    </location>
</feature>
<evidence type="ECO:0000256" key="8">
    <source>
        <dbReference type="ARBA" id="ARBA00022842"/>
    </source>
</evidence>
<keyword evidence="8 15" id="KW-0460">Magnesium</keyword>
<accession>A0A9P1CSN8</accession>
<dbReference type="InterPro" id="IPR023214">
    <property type="entry name" value="HAD_sf"/>
</dbReference>
<feature type="binding site" evidence="14">
    <location>
        <position position="387"/>
    </location>
    <ligand>
        <name>ATP</name>
        <dbReference type="ChEBI" id="CHEBI:30616"/>
    </ligand>
</feature>
<dbReference type="GO" id="GO:0005524">
    <property type="term" value="F:ATP binding"/>
    <property type="evidence" value="ECO:0007669"/>
    <property type="project" value="UniProtKB-UniRule"/>
</dbReference>
<feature type="binding site" evidence="14">
    <location>
        <position position="386"/>
    </location>
    <ligand>
        <name>ATP</name>
        <dbReference type="ChEBI" id="CHEBI:30616"/>
    </ligand>
</feature>
<dbReference type="EMBL" id="CAMXCT010002387">
    <property type="protein sequence ID" value="CAI3997847.1"/>
    <property type="molecule type" value="Genomic_DNA"/>
</dbReference>
<dbReference type="SUPFAM" id="SSF81653">
    <property type="entry name" value="Calcium ATPase, transduction domain A"/>
    <property type="match status" value="1"/>
</dbReference>
<dbReference type="InterPro" id="IPR005045">
    <property type="entry name" value="CDC50/LEM3_fam"/>
</dbReference>
<comment type="subcellular location">
    <subcellularLocation>
        <location evidence="1 16">Membrane</location>
        <topology evidence="1 16">Multi-pass membrane protein</topology>
    </subcellularLocation>
</comment>
<feature type="domain" description="P-type ATPase N-terminal" evidence="17">
    <location>
        <begin position="17"/>
        <end position="67"/>
    </location>
</feature>
<evidence type="ECO:0000313" key="20">
    <source>
        <dbReference type="EMBL" id="CAL1151222.1"/>
    </source>
</evidence>
<feature type="transmembrane region" description="Helical" evidence="16">
    <location>
        <begin position="1031"/>
        <end position="1054"/>
    </location>
</feature>
<feature type="transmembrane region" description="Helical" evidence="16">
    <location>
        <begin position="955"/>
        <end position="972"/>
    </location>
</feature>
<evidence type="ECO:0000256" key="10">
    <source>
        <dbReference type="ARBA" id="ARBA00022989"/>
    </source>
</evidence>
<evidence type="ECO:0000256" key="13">
    <source>
        <dbReference type="PIRSR" id="PIRSR606539-1"/>
    </source>
</evidence>
<reference evidence="20" key="2">
    <citation type="submission" date="2024-04" db="EMBL/GenBank/DDBJ databases">
        <authorList>
            <person name="Chen Y."/>
            <person name="Shah S."/>
            <person name="Dougan E. K."/>
            <person name="Thang M."/>
            <person name="Chan C."/>
        </authorList>
    </citation>
    <scope>NUCLEOTIDE SEQUENCE [LARGE SCALE GENOMIC DNA]</scope>
</reference>
<feature type="active site" description="4-aspartylphosphate intermediate" evidence="13">
    <location>
        <position position="385"/>
    </location>
</feature>
<dbReference type="Gene3D" id="3.40.1110.10">
    <property type="entry name" value="Calcium-transporting ATPase, cytoplasmic domain N"/>
    <property type="match status" value="1"/>
</dbReference>
<dbReference type="EMBL" id="CAMXCT030002387">
    <property type="protein sequence ID" value="CAL4785159.1"/>
    <property type="molecule type" value="Genomic_DNA"/>
</dbReference>
<keyword evidence="7 14" id="KW-0067">ATP-binding</keyword>
<feature type="binding site" evidence="14">
    <location>
        <position position="761"/>
    </location>
    <ligand>
        <name>ATP</name>
        <dbReference type="ChEBI" id="CHEBI:30616"/>
    </ligand>
</feature>
<evidence type="ECO:0000256" key="9">
    <source>
        <dbReference type="ARBA" id="ARBA00022967"/>
    </source>
</evidence>
<evidence type="ECO:0000256" key="12">
    <source>
        <dbReference type="ARBA" id="ARBA00034036"/>
    </source>
</evidence>
<evidence type="ECO:0000259" key="17">
    <source>
        <dbReference type="Pfam" id="PF16209"/>
    </source>
</evidence>
<feature type="binding site" evidence="15">
    <location>
        <position position="385"/>
    </location>
    <ligand>
        <name>Mg(2+)</name>
        <dbReference type="ChEBI" id="CHEBI:18420"/>
    </ligand>
</feature>
<dbReference type="InterPro" id="IPR044492">
    <property type="entry name" value="P_typ_ATPase_HD_dom"/>
</dbReference>
<evidence type="ECO:0000256" key="11">
    <source>
        <dbReference type="ARBA" id="ARBA00023136"/>
    </source>
</evidence>
<comment type="similarity">
    <text evidence="3">Belongs to the CDC50/LEM3 family.</text>
</comment>
<feature type="binding site" evidence="15">
    <location>
        <position position="387"/>
    </location>
    <ligand>
        <name>Mg(2+)</name>
        <dbReference type="ChEBI" id="CHEBI:18420"/>
    </ligand>
</feature>
<evidence type="ECO:0000256" key="16">
    <source>
        <dbReference type="RuleBase" id="RU362033"/>
    </source>
</evidence>
<evidence type="ECO:0000256" key="15">
    <source>
        <dbReference type="PIRSR" id="PIRSR606539-3"/>
    </source>
</evidence>
<evidence type="ECO:0000256" key="1">
    <source>
        <dbReference type="ARBA" id="ARBA00004141"/>
    </source>
</evidence>
<dbReference type="SUPFAM" id="SSF81660">
    <property type="entry name" value="Metal cation-transporting ATPase, ATP-binding domain N"/>
    <property type="match status" value="1"/>
</dbReference>
<gene>
    <name evidence="19" type="ORF">C1SCF055_LOCUS24190</name>
</gene>
<feature type="binding site" evidence="14">
    <location>
        <position position="525"/>
    </location>
    <ligand>
        <name>ATP</name>
        <dbReference type="ChEBI" id="CHEBI:30616"/>
    </ligand>
</feature>
<dbReference type="SUPFAM" id="SSF81665">
    <property type="entry name" value="Calcium ATPase, transmembrane domain M"/>
    <property type="match status" value="1"/>
</dbReference>
<feature type="transmembrane region" description="Helical" evidence="16">
    <location>
        <begin position="922"/>
        <end position="943"/>
    </location>
</feature>
<dbReference type="PANTHER" id="PTHR24092">
    <property type="entry name" value="PROBABLE PHOSPHOLIPID-TRANSPORTING ATPASE"/>
    <property type="match status" value="1"/>
</dbReference>
<feature type="transmembrane region" description="Helical" evidence="16">
    <location>
        <begin position="837"/>
        <end position="861"/>
    </location>
</feature>
<dbReference type="OrthoDB" id="377733at2759"/>
<dbReference type="InterPro" id="IPR032630">
    <property type="entry name" value="P_typ_ATPase_c"/>
</dbReference>
<evidence type="ECO:0000256" key="5">
    <source>
        <dbReference type="ARBA" id="ARBA00022723"/>
    </source>
</evidence>
<dbReference type="GO" id="GO:0000287">
    <property type="term" value="F:magnesium ion binding"/>
    <property type="evidence" value="ECO:0007669"/>
    <property type="project" value="UniProtKB-UniRule"/>
</dbReference>
<comment type="catalytic activity">
    <reaction evidence="12 16">
        <text>ATP + H2O + phospholipidSide 1 = ADP + phosphate + phospholipidSide 2.</text>
        <dbReference type="EC" id="7.6.2.1"/>
    </reaction>
</comment>
<dbReference type="SUPFAM" id="SSF56784">
    <property type="entry name" value="HAD-like"/>
    <property type="match status" value="1"/>
</dbReference>
<dbReference type="InterPro" id="IPR001757">
    <property type="entry name" value="P_typ_ATPase"/>
</dbReference>
<dbReference type="NCBIfam" id="TIGR01494">
    <property type="entry name" value="ATPase_P-type"/>
    <property type="match status" value="1"/>
</dbReference>
<evidence type="ECO:0000313" key="21">
    <source>
        <dbReference type="Proteomes" id="UP001152797"/>
    </source>
</evidence>
<feature type="transmembrane region" description="Helical" evidence="16">
    <location>
        <begin position="984"/>
        <end position="1010"/>
    </location>
</feature>
<evidence type="ECO:0000256" key="2">
    <source>
        <dbReference type="ARBA" id="ARBA00008109"/>
    </source>
</evidence>
<dbReference type="InterPro" id="IPR023298">
    <property type="entry name" value="ATPase_P-typ_TM_dom_sf"/>
</dbReference>
<dbReference type="Pfam" id="PF16209">
    <property type="entry name" value="PhoLip_ATPase_N"/>
    <property type="match status" value="1"/>
</dbReference>
<keyword evidence="10 16" id="KW-1133">Transmembrane helix</keyword>
<keyword evidence="4 16" id="KW-0812">Transmembrane</keyword>
<feature type="transmembrane region" description="Helical" evidence="16">
    <location>
        <begin position="50"/>
        <end position="69"/>
    </location>
</feature>
<dbReference type="SFLD" id="SFLDF00027">
    <property type="entry name" value="p-type_atpase"/>
    <property type="match status" value="1"/>
</dbReference>
<keyword evidence="6 14" id="KW-0547">Nucleotide-binding</keyword>
<keyword evidence="5 15" id="KW-0479">Metal-binding</keyword>
<dbReference type="EC" id="7.6.2.1" evidence="16"/>
<feature type="binding site" evidence="15">
    <location>
        <position position="787"/>
    </location>
    <ligand>
        <name>Mg(2+)</name>
        <dbReference type="ChEBI" id="CHEBI:18420"/>
    </ligand>
</feature>
<feature type="binding site" evidence="14">
    <location>
        <position position="755"/>
    </location>
    <ligand>
        <name>ATP</name>
        <dbReference type="ChEBI" id="CHEBI:30616"/>
    </ligand>
</feature>
<feature type="binding site" evidence="14">
    <location>
        <position position="385"/>
    </location>
    <ligand>
        <name>ATP</name>
        <dbReference type="ChEBI" id="CHEBI:30616"/>
    </ligand>
</feature>
<evidence type="ECO:0000256" key="6">
    <source>
        <dbReference type="ARBA" id="ARBA00022741"/>
    </source>
</evidence>
<dbReference type="InterPro" id="IPR032631">
    <property type="entry name" value="P-type_ATPase_N"/>
</dbReference>
<feature type="transmembrane region" description="Helical" evidence="16">
    <location>
        <begin position="75"/>
        <end position="94"/>
    </location>
</feature>
<dbReference type="Gene3D" id="2.70.150.10">
    <property type="entry name" value="Calcium-transporting ATPase, cytoplasmic transduction domain A"/>
    <property type="match status" value="1"/>
</dbReference>
<evidence type="ECO:0000256" key="4">
    <source>
        <dbReference type="ARBA" id="ARBA00022692"/>
    </source>
</evidence>
<proteinExistence type="inferred from homology"/>
<comment type="caution">
    <text evidence="19">The sequence shown here is derived from an EMBL/GenBank/DDBJ whole genome shotgun (WGS) entry which is preliminary data.</text>
</comment>
<protein>
    <recommendedName>
        <fullName evidence="16">Phospholipid-transporting ATPase</fullName>
        <ecNumber evidence="16">7.6.2.1</ecNumber>
    </recommendedName>
</protein>
<feature type="binding site" evidence="14">
    <location>
        <position position="578"/>
    </location>
    <ligand>
        <name>ATP</name>
        <dbReference type="ChEBI" id="CHEBI:30616"/>
    </ligand>
</feature>
<dbReference type="NCBIfam" id="TIGR01652">
    <property type="entry name" value="ATPase-Plipid"/>
    <property type="match status" value="1"/>
</dbReference>
<feature type="binding site" evidence="14">
    <location>
        <position position="787"/>
    </location>
    <ligand>
        <name>ATP</name>
        <dbReference type="ChEBI" id="CHEBI:30616"/>
    </ligand>
</feature>
<feature type="domain" description="P-type ATPase C-terminal" evidence="18">
    <location>
        <begin position="809"/>
        <end position="1054"/>
    </location>
</feature>
<dbReference type="GO" id="GO:0140326">
    <property type="term" value="F:ATPase-coupled intramembrane lipid transporter activity"/>
    <property type="evidence" value="ECO:0007669"/>
    <property type="project" value="UniProtKB-EC"/>
</dbReference>
<feature type="binding site" evidence="15">
    <location>
        <position position="783"/>
    </location>
    <ligand>
        <name>Mg(2+)</name>
        <dbReference type="ChEBI" id="CHEBI:18420"/>
    </ligand>
</feature>
<dbReference type="FunFam" id="3.40.50.1000:FF:000014">
    <property type="entry name" value="Phospholipid-transporting ATPase"/>
    <property type="match status" value="1"/>
</dbReference>
<evidence type="ECO:0000256" key="14">
    <source>
        <dbReference type="PIRSR" id="PIRSR606539-2"/>
    </source>
</evidence>